<keyword evidence="4" id="KW-0472">Membrane</keyword>
<dbReference type="Gene3D" id="3.40.630.40">
    <property type="entry name" value="Zn-dependent exopeptidases"/>
    <property type="match status" value="1"/>
</dbReference>
<keyword evidence="4" id="KW-1133">Transmembrane helix</keyword>
<dbReference type="Pfam" id="PF01520">
    <property type="entry name" value="Amidase_3"/>
    <property type="match status" value="1"/>
</dbReference>
<evidence type="ECO:0000256" key="2">
    <source>
        <dbReference type="ARBA" id="ARBA00011901"/>
    </source>
</evidence>
<dbReference type="OrthoDB" id="1522859at2"/>
<dbReference type="InterPro" id="IPR050695">
    <property type="entry name" value="N-acetylmuramoyl_amidase_3"/>
</dbReference>
<dbReference type="EC" id="3.5.1.28" evidence="2"/>
<dbReference type="InterPro" id="IPR002508">
    <property type="entry name" value="MurNAc-LAA_cat"/>
</dbReference>
<dbReference type="GO" id="GO:0008745">
    <property type="term" value="F:N-acetylmuramoyl-L-alanine amidase activity"/>
    <property type="evidence" value="ECO:0007669"/>
    <property type="project" value="UniProtKB-EC"/>
</dbReference>
<evidence type="ECO:0000313" key="7">
    <source>
        <dbReference type="Proteomes" id="UP000199492"/>
    </source>
</evidence>
<proteinExistence type="predicted"/>
<keyword evidence="4" id="KW-0812">Transmembrane</keyword>
<dbReference type="PANTHER" id="PTHR30404">
    <property type="entry name" value="N-ACETYLMURAMOYL-L-ALANINE AMIDASE"/>
    <property type="match status" value="1"/>
</dbReference>
<evidence type="ECO:0000313" key="6">
    <source>
        <dbReference type="EMBL" id="SDH24951.1"/>
    </source>
</evidence>
<feature type="transmembrane region" description="Helical" evidence="4">
    <location>
        <begin position="96"/>
        <end position="113"/>
    </location>
</feature>
<name>A0A1G8AVG2_9FLAO</name>
<feature type="domain" description="MurNAc-LAA" evidence="5">
    <location>
        <begin position="361"/>
        <end position="473"/>
    </location>
</feature>
<keyword evidence="3" id="KW-0378">Hydrolase</keyword>
<evidence type="ECO:0000256" key="4">
    <source>
        <dbReference type="SAM" id="Phobius"/>
    </source>
</evidence>
<dbReference type="CDD" id="cd07341">
    <property type="entry name" value="M56_BlaR1_MecR1_like"/>
    <property type="match status" value="1"/>
</dbReference>
<dbReference type="SMART" id="SM00646">
    <property type="entry name" value="Ami_3"/>
    <property type="match status" value="1"/>
</dbReference>
<dbReference type="GO" id="GO:0030288">
    <property type="term" value="C:outer membrane-bounded periplasmic space"/>
    <property type="evidence" value="ECO:0007669"/>
    <property type="project" value="TreeGrafter"/>
</dbReference>
<accession>A0A1G8AVG2</accession>
<evidence type="ECO:0000259" key="5">
    <source>
        <dbReference type="SMART" id="SM00646"/>
    </source>
</evidence>
<dbReference type="STRING" id="262004.SAMN04489796_10231"/>
<reference evidence="7" key="1">
    <citation type="submission" date="2016-10" db="EMBL/GenBank/DDBJ databases">
        <authorList>
            <person name="Varghese N."/>
            <person name="Submissions S."/>
        </authorList>
    </citation>
    <scope>NUCLEOTIDE SEQUENCE [LARGE SCALE GENOMIC DNA]</scope>
    <source>
        <strain evidence="7">DSM 15363</strain>
    </source>
</reference>
<dbReference type="GO" id="GO:0009253">
    <property type="term" value="P:peptidoglycan catabolic process"/>
    <property type="evidence" value="ECO:0007669"/>
    <property type="project" value="InterPro"/>
</dbReference>
<comment type="catalytic activity">
    <reaction evidence="1">
        <text>Hydrolyzes the link between N-acetylmuramoyl residues and L-amino acid residues in certain cell-wall glycopeptides.</text>
        <dbReference type="EC" id="3.5.1.28"/>
    </reaction>
</comment>
<keyword evidence="7" id="KW-1185">Reference proteome</keyword>
<feature type="transmembrane region" description="Helical" evidence="4">
    <location>
        <begin position="271"/>
        <end position="288"/>
    </location>
</feature>
<dbReference type="RefSeq" id="WP_092466930.1">
    <property type="nucleotide sequence ID" value="NZ_FNCZ01000002.1"/>
</dbReference>
<dbReference type="CDD" id="cd02696">
    <property type="entry name" value="MurNAc-LAA"/>
    <property type="match status" value="1"/>
</dbReference>
<dbReference type="EMBL" id="FNCZ01000002">
    <property type="protein sequence ID" value="SDH24951.1"/>
    <property type="molecule type" value="Genomic_DNA"/>
</dbReference>
<organism evidence="6 7">
    <name type="scientific">Winogradskyella thalassocola</name>
    <dbReference type="NCBI Taxonomy" id="262004"/>
    <lineage>
        <taxon>Bacteria</taxon>
        <taxon>Pseudomonadati</taxon>
        <taxon>Bacteroidota</taxon>
        <taxon>Flavobacteriia</taxon>
        <taxon>Flavobacteriales</taxon>
        <taxon>Flavobacteriaceae</taxon>
        <taxon>Winogradskyella</taxon>
    </lineage>
</organism>
<evidence type="ECO:0000256" key="3">
    <source>
        <dbReference type="ARBA" id="ARBA00022801"/>
    </source>
</evidence>
<dbReference type="SUPFAM" id="SSF53187">
    <property type="entry name" value="Zn-dependent exopeptidases"/>
    <property type="match status" value="1"/>
</dbReference>
<dbReference type="Proteomes" id="UP000199492">
    <property type="component" value="Unassembled WGS sequence"/>
</dbReference>
<sequence>MISYFIYTIISLGCSYAVYVLLLRRQKTFQFNRFFLIGSLLLCLVAPFMEVELFKAVPSITEIPLEKFTASVVETQSIEDVTFGEVQQVSQSQNSPFFYIYMIISLFLVFRFLKNLAKIYKLTRKEYEYNGKLKVIKSADSDMVSSFFNNMFIPKHHRLTRADYESIIAHETVHSEELHSVDIILLELLSCIFWFNPFIWLYKKATLQNHEFRADEKSVLSGIDIENYSNTIINLGQKEYRVPLTSGFNFIQIKNRIIMLHQSKSSVFKRTLNIISVILLFTGIFALSSCKNLDDTLSGEPLVVVIDAGHGGQDSGNLSEHEVEKRIVLEVTNLLAALSDEKVEIVLTRNTDEFLELSERTEFINNKKPDLFLSLHCNAHTDAAISGTEAYYNPKHQYAKTSLAYASVLVEHQLEHFASRGVKEASGFYLLKNTSVPGVYLELGFMTNESDRMVLTNKDQQVKIAKSIYDGLLDIKNSK</sequence>
<dbReference type="AlphaFoldDB" id="A0A1G8AVG2"/>
<dbReference type="PANTHER" id="PTHR30404:SF0">
    <property type="entry name" value="N-ACETYLMURAMOYL-L-ALANINE AMIDASE AMIC"/>
    <property type="match status" value="1"/>
</dbReference>
<dbReference type="InterPro" id="IPR008756">
    <property type="entry name" value="Peptidase_M56"/>
</dbReference>
<protein>
    <recommendedName>
        <fullName evidence="2">N-acetylmuramoyl-L-alanine amidase</fullName>
        <ecNumber evidence="2">3.5.1.28</ecNumber>
    </recommendedName>
</protein>
<feature type="transmembrane region" description="Helical" evidence="4">
    <location>
        <begin position="31"/>
        <end position="49"/>
    </location>
</feature>
<gene>
    <name evidence="6" type="ORF">SAMN04489796_10231</name>
</gene>
<evidence type="ECO:0000256" key="1">
    <source>
        <dbReference type="ARBA" id="ARBA00001561"/>
    </source>
</evidence>
<dbReference type="Pfam" id="PF05569">
    <property type="entry name" value="Peptidase_M56"/>
    <property type="match status" value="1"/>
</dbReference>
<feature type="transmembrane region" description="Helical" evidence="4">
    <location>
        <begin position="6"/>
        <end position="24"/>
    </location>
</feature>